<dbReference type="Pfam" id="PF08281">
    <property type="entry name" value="Sigma70_r4_2"/>
    <property type="match status" value="1"/>
</dbReference>
<dbReference type="GO" id="GO:0003677">
    <property type="term" value="F:DNA binding"/>
    <property type="evidence" value="ECO:0007669"/>
    <property type="project" value="UniProtKB-KW"/>
</dbReference>
<accession>A0AB39RZN3</accession>
<evidence type="ECO:0000256" key="1">
    <source>
        <dbReference type="ARBA" id="ARBA00010641"/>
    </source>
</evidence>
<dbReference type="AlphaFoldDB" id="A0AB39RZN3"/>
<dbReference type="InterPro" id="IPR032710">
    <property type="entry name" value="NTF2-like_dom_sf"/>
</dbReference>
<dbReference type="NCBIfam" id="TIGR02937">
    <property type="entry name" value="sigma70-ECF"/>
    <property type="match status" value="1"/>
</dbReference>
<dbReference type="RefSeq" id="WP_369257304.1">
    <property type="nucleotide sequence ID" value="NZ_CP163440.1"/>
</dbReference>
<dbReference type="PROSITE" id="PS01063">
    <property type="entry name" value="SIGMA70_ECF"/>
    <property type="match status" value="1"/>
</dbReference>
<evidence type="ECO:0000256" key="5">
    <source>
        <dbReference type="ARBA" id="ARBA00023125"/>
    </source>
</evidence>
<feature type="domain" description="RNA polymerase sigma factor 70 region 4 type 2" evidence="9">
    <location>
        <begin position="130"/>
        <end position="182"/>
    </location>
</feature>
<dbReference type="InterPro" id="IPR014305">
    <property type="entry name" value="RNA_pol_sigma-G_actinobac"/>
</dbReference>
<keyword evidence="5 7" id="KW-0238">DNA-binding</keyword>
<keyword evidence="6 7" id="KW-0804">Transcription</keyword>
<dbReference type="InterPro" id="IPR039425">
    <property type="entry name" value="RNA_pol_sigma-70-like"/>
</dbReference>
<proteinExistence type="inferred from homology"/>
<reference evidence="10" key="1">
    <citation type="submission" date="2024-07" db="EMBL/GenBank/DDBJ databases">
        <authorList>
            <person name="Yu S.T."/>
        </authorList>
    </citation>
    <scope>NUCLEOTIDE SEQUENCE</scope>
    <source>
        <strain evidence="10">R35</strain>
    </source>
</reference>
<name>A0AB39RZN3_9ACTN</name>
<keyword evidence="4 7" id="KW-0731">Sigma factor</keyword>
<dbReference type="Gene3D" id="3.10.450.50">
    <property type="match status" value="1"/>
</dbReference>
<dbReference type="CDD" id="cd06171">
    <property type="entry name" value="Sigma70_r4"/>
    <property type="match status" value="1"/>
</dbReference>
<dbReference type="GO" id="GO:0006950">
    <property type="term" value="P:response to stress"/>
    <property type="evidence" value="ECO:0007669"/>
    <property type="project" value="UniProtKB-ARBA"/>
</dbReference>
<gene>
    <name evidence="10" type="ORF">AB5J50_11675</name>
</gene>
<organism evidence="10">
    <name type="scientific">Streptomyces sp. R35</name>
    <dbReference type="NCBI Taxonomy" id="3238630"/>
    <lineage>
        <taxon>Bacteria</taxon>
        <taxon>Bacillati</taxon>
        <taxon>Actinomycetota</taxon>
        <taxon>Actinomycetes</taxon>
        <taxon>Kitasatosporales</taxon>
        <taxon>Streptomycetaceae</taxon>
        <taxon>Streptomyces</taxon>
    </lineage>
</organism>
<evidence type="ECO:0000256" key="2">
    <source>
        <dbReference type="ARBA" id="ARBA00011344"/>
    </source>
</evidence>
<evidence type="ECO:0000256" key="3">
    <source>
        <dbReference type="ARBA" id="ARBA00023015"/>
    </source>
</evidence>
<evidence type="ECO:0000313" key="10">
    <source>
        <dbReference type="EMBL" id="XDQ61395.1"/>
    </source>
</evidence>
<dbReference type="PANTHER" id="PTHR43133">
    <property type="entry name" value="RNA POLYMERASE ECF-TYPE SIGMA FACTO"/>
    <property type="match status" value="1"/>
</dbReference>
<dbReference type="GO" id="GO:0016987">
    <property type="term" value="F:sigma factor activity"/>
    <property type="evidence" value="ECO:0007669"/>
    <property type="project" value="UniProtKB-KW"/>
</dbReference>
<comment type="subunit">
    <text evidence="2">Interacts transiently with the RNA polymerase catalytic core formed by RpoA, RpoB, RpoC and RpoZ (2 alpha, 1 beta, 1 beta' and 1 omega subunit) to form the RNA polymerase holoenzyme that can initiate transcription.</text>
</comment>
<evidence type="ECO:0000259" key="9">
    <source>
        <dbReference type="Pfam" id="PF08281"/>
    </source>
</evidence>
<dbReference type="GO" id="GO:0006352">
    <property type="term" value="P:DNA-templated transcription initiation"/>
    <property type="evidence" value="ECO:0007669"/>
    <property type="project" value="InterPro"/>
</dbReference>
<dbReference type="InterPro" id="IPR036388">
    <property type="entry name" value="WH-like_DNA-bd_sf"/>
</dbReference>
<keyword evidence="3 7" id="KW-0805">Transcription regulation</keyword>
<evidence type="ECO:0000256" key="4">
    <source>
        <dbReference type="ARBA" id="ARBA00023082"/>
    </source>
</evidence>
<evidence type="ECO:0000259" key="8">
    <source>
        <dbReference type="Pfam" id="PF04542"/>
    </source>
</evidence>
<dbReference type="NCBIfam" id="NF006089">
    <property type="entry name" value="PRK08241.1"/>
    <property type="match status" value="1"/>
</dbReference>
<dbReference type="Pfam" id="PF04542">
    <property type="entry name" value="Sigma70_r2"/>
    <property type="match status" value="1"/>
</dbReference>
<evidence type="ECO:0000256" key="6">
    <source>
        <dbReference type="ARBA" id="ARBA00023163"/>
    </source>
</evidence>
<dbReference type="Gene3D" id="1.10.10.10">
    <property type="entry name" value="Winged helix-like DNA-binding domain superfamily/Winged helix DNA-binding domain"/>
    <property type="match status" value="1"/>
</dbReference>
<dbReference type="InterPro" id="IPR013325">
    <property type="entry name" value="RNA_pol_sigma_r2"/>
</dbReference>
<dbReference type="EMBL" id="CP163440">
    <property type="protein sequence ID" value="XDQ61395.1"/>
    <property type="molecule type" value="Genomic_DNA"/>
</dbReference>
<dbReference type="SUPFAM" id="SSF54427">
    <property type="entry name" value="NTF2-like"/>
    <property type="match status" value="1"/>
</dbReference>
<dbReference type="InterPro" id="IPR007627">
    <property type="entry name" value="RNA_pol_sigma70_r2"/>
</dbReference>
<dbReference type="InterPro" id="IPR014284">
    <property type="entry name" value="RNA_pol_sigma-70_dom"/>
</dbReference>
<dbReference type="NCBIfam" id="TIGR02960">
    <property type="entry name" value="SigX5"/>
    <property type="match status" value="1"/>
</dbReference>
<dbReference type="PANTHER" id="PTHR43133:SF65">
    <property type="entry name" value="ECF RNA POLYMERASE SIGMA FACTOR SIGG"/>
    <property type="match status" value="1"/>
</dbReference>
<dbReference type="SUPFAM" id="SSF88659">
    <property type="entry name" value="Sigma3 and sigma4 domains of RNA polymerase sigma factors"/>
    <property type="match status" value="1"/>
</dbReference>
<feature type="domain" description="RNA polymerase sigma-70 region 2" evidence="8">
    <location>
        <begin position="16"/>
        <end position="79"/>
    </location>
</feature>
<evidence type="ECO:0000256" key="7">
    <source>
        <dbReference type="RuleBase" id="RU000716"/>
    </source>
</evidence>
<dbReference type="InterPro" id="IPR000838">
    <property type="entry name" value="RNA_pol_sigma70_ECF_CS"/>
</dbReference>
<dbReference type="InterPro" id="IPR013324">
    <property type="entry name" value="RNA_pol_sigma_r3/r4-like"/>
</dbReference>
<comment type="similarity">
    <text evidence="1 7">Belongs to the sigma-70 factor family. ECF subfamily.</text>
</comment>
<dbReference type="Gene3D" id="1.10.1740.10">
    <property type="match status" value="1"/>
</dbReference>
<dbReference type="SUPFAM" id="SSF88946">
    <property type="entry name" value="Sigma2 domain of RNA polymerase sigma factors"/>
    <property type="match status" value="1"/>
</dbReference>
<dbReference type="InterPro" id="IPR013249">
    <property type="entry name" value="RNA_pol_sigma70_r4_t2"/>
</dbReference>
<protein>
    <recommendedName>
        <fullName evidence="7">RNA polymerase sigma factor</fullName>
    </recommendedName>
</protein>
<sequence>MAATTDRDEFVRLTDPYRRELLAHCYRMLGSVDDAEDLVQETYLRAWRSYDGYEGRASLRTWLHRIATNTCLTALEGRVRRPLPSGLGEPSDAPEEPLRARAADVPWLQPLPDALVDPATVVAARGSLRLALVAALQNLPARQRAVLILRDVLAWRAPEVAALLGTSTAAVKSTLQRARARLDEVAPDEDLVTEPDGPEDRELLDRYMAAFEHADMDALLGLLQDGVELEMPPYLEWFSGTKDVLRFLGARVGEPGRVRMVPTRANGQRAVGAYERGADGVHRAHSLQVLHVRLLHAPRALDVHAPRAHLVHAPSALGVRGVHSSHAPGVYEVRIARITAFLDPELFGRFGLPQVLS</sequence>